<comment type="caution">
    <text evidence="1">The sequence shown here is derived from an EMBL/GenBank/DDBJ whole genome shotgun (WGS) entry which is preliminary data.</text>
</comment>
<dbReference type="AlphaFoldDB" id="A0A8S1X7B0"/>
<accession>A0A8S1X7B0</accession>
<evidence type="ECO:0000313" key="1">
    <source>
        <dbReference type="EMBL" id="CAD8196925.1"/>
    </source>
</evidence>
<dbReference type="OrthoDB" id="10506488at2759"/>
<sequence>MPQYPFWKYQINDIEFYQQSSSINIINIEETNDDYKHEQQSNEFPYLNYTTQEKKYSKKITTHQIYSNQPRDDDQSEIKEDLLRKNRKKQILKFNVDSILPGESKNLPKCYARQLKIFIKNVCDQTEDLEIQKLKDDIDIKQFLQVQVEKLSKFELFKFIQTPGGSIFCKEFFGKCLWNFGVVKESKTNVNVLFRHNLEEFCQVIKKKKE</sequence>
<proteinExistence type="predicted"/>
<reference evidence="1" key="1">
    <citation type="submission" date="2021-01" db="EMBL/GenBank/DDBJ databases">
        <authorList>
            <consortium name="Genoscope - CEA"/>
            <person name="William W."/>
        </authorList>
    </citation>
    <scope>NUCLEOTIDE SEQUENCE</scope>
</reference>
<protein>
    <submittedName>
        <fullName evidence="1">Uncharacterized protein</fullName>
    </submittedName>
</protein>
<keyword evidence="2" id="KW-1185">Reference proteome</keyword>
<dbReference type="Proteomes" id="UP000689195">
    <property type="component" value="Unassembled WGS sequence"/>
</dbReference>
<evidence type="ECO:0000313" key="2">
    <source>
        <dbReference type="Proteomes" id="UP000689195"/>
    </source>
</evidence>
<name>A0A8S1X7B0_9CILI</name>
<organism evidence="1 2">
    <name type="scientific">Paramecium pentaurelia</name>
    <dbReference type="NCBI Taxonomy" id="43138"/>
    <lineage>
        <taxon>Eukaryota</taxon>
        <taxon>Sar</taxon>
        <taxon>Alveolata</taxon>
        <taxon>Ciliophora</taxon>
        <taxon>Intramacronucleata</taxon>
        <taxon>Oligohymenophorea</taxon>
        <taxon>Peniculida</taxon>
        <taxon>Parameciidae</taxon>
        <taxon>Paramecium</taxon>
    </lineage>
</organism>
<gene>
    <name evidence="1" type="ORF">PPENT_87.1.T1140025</name>
</gene>
<dbReference type="EMBL" id="CAJJDO010000114">
    <property type="protein sequence ID" value="CAD8196925.1"/>
    <property type="molecule type" value="Genomic_DNA"/>
</dbReference>